<dbReference type="PANTHER" id="PTHR46566:SF1">
    <property type="entry name" value="1-PHOSPHOFRUCTOKINASE"/>
    <property type="match status" value="1"/>
</dbReference>
<dbReference type="EMBL" id="CAAQRO010000008">
    <property type="protein sequence ID" value="VMC94899.1"/>
    <property type="molecule type" value="Genomic_DNA"/>
</dbReference>
<evidence type="ECO:0000313" key="26">
    <source>
        <dbReference type="Proteomes" id="UP000315060"/>
    </source>
</evidence>
<evidence type="ECO:0000313" key="14">
    <source>
        <dbReference type="EMBL" id="MTV42838.1"/>
    </source>
</evidence>
<evidence type="ECO:0000256" key="3">
    <source>
        <dbReference type="ARBA" id="ARBA00022736"/>
    </source>
</evidence>
<comment type="catalytic activity">
    <reaction evidence="8">
        <text>D-tagatofuranose 6-phosphate + ATP = D-tagatofuranose 1,6-bisphosphate + ADP + H(+)</text>
        <dbReference type="Rhea" id="RHEA:12420"/>
        <dbReference type="ChEBI" id="CHEBI:15378"/>
        <dbReference type="ChEBI" id="CHEBI:30616"/>
        <dbReference type="ChEBI" id="CHEBI:58694"/>
        <dbReference type="ChEBI" id="CHEBI:58695"/>
        <dbReference type="ChEBI" id="CHEBI:456216"/>
        <dbReference type="EC" id="2.7.1.144"/>
    </reaction>
</comment>
<dbReference type="PIRSF" id="PIRSF000535">
    <property type="entry name" value="1PFK/6PFK/LacC"/>
    <property type="match status" value="1"/>
</dbReference>
<evidence type="ECO:0000256" key="6">
    <source>
        <dbReference type="ARBA" id="ARBA00022840"/>
    </source>
</evidence>
<reference evidence="17 26" key="4">
    <citation type="submission" date="2019-07" db="EMBL/GenBank/DDBJ databases">
        <authorList>
            <person name="Mohale T."/>
        </authorList>
    </citation>
    <scope>NUCLEOTIDE SEQUENCE [LARGE SCALE GENOMIC DNA]</scope>
    <source>
        <strain evidence="17 26">NTPn 59</strain>
    </source>
</reference>
<evidence type="ECO:0000313" key="28">
    <source>
        <dbReference type="Proteomes" id="UP000490982"/>
    </source>
</evidence>
<evidence type="ECO:0000256" key="9">
    <source>
        <dbReference type="RuleBase" id="RU369061"/>
    </source>
</evidence>
<dbReference type="EMBL" id="WNHU01000015">
    <property type="protein sequence ID" value="MTV42838.1"/>
    <property type="molecule type" value="Genomic_DNA"/>
</dbReference>
<dbReference type="CDD" id="cd01164">
    <property type="entry name" value="FruK_PfkB_like"/>
    <property type="match status" value="1"/>
</dbReference>
<protein>
    <recommendedName>
        <fullName evidence="8">Tagatose-6-phosphate kinase</fullName>
        <ecNumber evidence="8">2.7.1.144</ecNumber>
    </recommendedName>
</protein>
<feature type="domain" description="Carbohydrate kinase PfkB" evidence="10">
    <location>
        <begin position="6"/>
        <end position="281"/>
    </location>
</feature>
<dbReference type="Proteomes" id="UP000254854">
    <property type="component" value="Unassembled WGS sequence"/>
</dbReference>
<proteinExistence type="inferred from homology"/>
<comment type="function">
    <text evidence="9">Catalyzes the ATP-dependent phosphorylation of fructose-l-phosphate to fructose-l,6-bisphosphate.</text>
</comment>
<dbReference type="NCBIfam" id="TIGR03168">
    <property type="entry name" value="1-PFK"/>
    <property type="match status" value="1"/>
</dbReference>
<dbReference type="GO" id="GO:2001059">
    <property type="term" value="P:D-tagatose 6-phosphate catabolic process"/>
    <property type="evidence" value="ECO:0007669"/>
    <property type="project" value="UniProtKB-UniPathway"/>
</dbReference>
<reference evidence="16 23" key="2">
    <citation type="submission" date="2018-06" db="EMBL/GenBank/DDBJ databases">
        <authorList>
            <consortium name="Pathogen Informatics"/>
            <person name="Doyle S."/>
        </authorList>
    </citation>
    <scope>NUCLEOTIDE SEQUENCE [LARGE SCALE GENOMIC DNA]</scope>
    <source>
        <strain evidence="16 23">NCTC13734</strain>
    </source>
</reference>
<dbReference type="GO" id="GO:0005829">
    <property type="term" value="C:cytosol"/>
    <property type="evidence" value="ECO:0007669"/>
    <property type="project" value="TreeGrafter"/>
</dbReference>
<dbReference type="GO" id="GO:0005988">
    <property type="term" value="P:lactose metabolic process"/>
    <property type="evidence" value="ECO:0007669"/>
    <property type="project" value="UniProtKB-KW"/>
</dbReference>
<reference evidence="20 21" key="1">
    <citation type="submission" date="2015-03" db="EMBL/GenBank/DDBJ databases">
        <authorList>
            <consortium name="Pathogen Informatics"/>
            <person name="Murphy D."/>
        </authorList>
    </citation>
    <scope>NUCLEOTIDE SEQUENCE [LARGE SCALE GENOMIC DNA]</scope>
    <source>
        <strain evidence="12 22">0310</strain>
        <strain evidence="13 21">SMRU1414</strain>
        <strain evidence="11 20">SMRU975</strain>
    </source>
</reference>
<dbReference type="GO" id="GO:0009024">
    <property type="term" value="F:tagatose-6-phosphate kinase activity"/>
    <property type="evidence" value="ECO:0007669"/>
    <property type="project" value="UniProtKB-EC"/>
</dbReference>
<accession>A0A062WNR7</accession>
<dbReference type="Proteomes" id="UP000311381">
    <property type="component" value="Unassembled WGS sequence"/>
</dbReference>
<dbReference type="EMBL" id="CKRE01000026">
    <property type="protein sequence ID" value="CIY87323.1"/>
    <property type="molecule type" value="Genomic_DNA"/>
</dbReference>
<evidence type="ECO:0000313" key="18">
    <source>
        <dbReference type="EMBL" id="VFI32037.1"/>
    </source>
</evidence>
<dbReference type="Proteomes" id="UP000467349">
    <property type="component" value="Unassembled WGS sequence"/>
</dbReference>
<dbReference type="InterPro" id="IPR022463">
    <property type="entry name" value="1-PFruKinase"/>
</dbReference>
<dbReference type="FunFam" id="3.40.1190.20:FF:000001">
    <property type="entry name" value="Phosphofructokinase"/>
    <property type="match status" value="1"/>
</dbReference>
<keyword evidence="3 8" id="KW-0423">Lactose metabolism</keyword>
<dbReference type="Proteomes" id="UP000042967">
    <property type="component" value="Unassembled WGS sequence"/>
</dbReference>
<keyword evidence="5 9" id="KW-0418">Kinase</keyword>
<dbReference type="EMBL" id="CMWB01000027">
    <property type="protein sequence ID" value="CKJ22453.1"/>
    <property type="molecule type" value="Genomic_DNA"/>
</dbReference>
<dbReference type="OMA" id="QLNEPGP"/>
<gene>
    <name evidence="15" type="primary">pfkB</name>
    <name evidence="11" type="synonym">fruB</name>
    <name evidence="17" type="ORF">AZJ28_02025</name>
    <name evidence="11" type="ORF">ERS020485_01640</name>
    <name evidence="13" type="ORF">ERS020924_01741</name>
    <name evidence="12" type="ORF">ERS096071_01498</name>
    <name evidence="15" type="ORF">GM537_03965</name>
    <name evidence="14" type="ORF">GM545_04120</name>
    <name evidence="16" type="ORF">NCTC13734_00987</name>
    <name evidence="19" type="ORF">SAMEA2627268_01274</name>
    <name evidence="18" type="ORF">SAMEA3431391_00773</name>
</gene>
<dbReference type="RefSeq" id="WP_000640779.1">
    <property type="nucleotide sequence ID" value="NZ_AP025938.1"/>
</dbReference>
<dbReference type="EC" id="2.7.1.144" evidence="8"/>
<dbReference type="InterPro" id="IPR002173">
    <property type="entry name" value="Carboh/pur_kinase_PfkB_CS"/>
</dbReference>
<evidence type="ECO:0000313" key="27">
    <source>
        <dbReference type="Proteomes" id="UP000467349"/>
    </source>
</evidence>
<evidence type="ECO:0000313" key="25">
    <source>
        <dbReference type="Proteomes" id="UP000311381"/>
    </source>
</evidence>
<evidence type="ECO:0000313" key="20">
    <source>
        <dbReference type="Proteomes" id="UP000042512"/>
    </source>
</evidence>
<dbReference type="OrthoDB" id="9801219at2"/>
<keyword evidence="6 8" id="KW-0067">ATP-binding</keyword>
<dbReference type="Pfam" id="PF00294">
    <property type="entry name" value="PfkB"/>
    <property type="match status" value="1"/>
</dbReference>
<evidence type="ECO:0000313" key="16">
    <source>
        <dbReference type="EMBL" id="SUN85833.1"/>
    </source>
</evidence>
<comment type="similarity">
    <text evidence="8">Belongs to the carbohydrate kinase PfkB family. LacC subfamily.</text>
</comment>
<name>A0A062WNR7_STREE</name>
<evidence type="ECO:0000313" key="24">
    <source>
        <dbReference type="Proteomes" id="UP000290138"/>
    </source>
</evidence>
<evidence type="ECO:0000313" key="21">
    <source>
        <dbReference type="Proteomes" id="UP000042967"/>
    </source>
</evidence>
<dbReference type="Proteomes" id="UP000315060">
    <property type="component" value="Unassembled WGS sequence"/>
</dbReference>
<dbReference type="PANTHER" id="PTHR46566">
    <property type="entry name" value="1-PHOSPHOFRUCTOKINASE-RELATED"/>
    <property type="match status" value="1"/>
</dbReference>
<dbReference type="InterPro" id="IPR029056">
    <property type="entry name" value="Ribokinase-like"/>
</dbReference>
<dbReference type="GO" id="GO:0016052">
    <property type="term" value="P:carbohydrate catabolic process"/>
    <property type="evidence" value="ECO:0007669"/>
    <property type="project" value="UniProtKB-ARBA"/>
</dbReference>
<dbReference type="SUPFAM" id="SSF53613">
    <property type="entry name" value="Ribokinase-like"/>
    <property type="match status" value="1"/>
</dbReference>
<evidence type="ECO:0000256" key="1">
    <source>
        <dbReference type="ARBA" id="ARBA00005380"/>
    </source>
</evidence>
<dbReference type="InterPro" id="IPR011611">
    <property type="entry name" value="PfkB_dom"/>
</dbReference>
<dbReference type="AlphaFoldDB" id="A0A062WNR7"/>
<dbReference type="Proteomes" id="UP000042512">
    <property type="component" value="Unassembled WGS sequence"/>
</dbReference>
<evidence type="ECO:0000313" key="23">
    <source>
        <dbReference type="Proteomes" id="UP000254854"/>
    </source>
</evidence>
<dbReference type="EMBL" id="UHFW01000006">
    <property type="protein sequence ID" value="SUN85833.1"/>
    <property type="molecule type" value="Genomic_DNA"/>
</dbReference>
<dbReference type="Proteomes" id="UP000490982">
    <property type="component" value="Unassembled WGS sequence"/>
</dbReference>
<dbReference type="Proteomes" id="UP000045541">
    <property type="component" value="Unassembled WGS sequence"/>
</dbReference>
<dbReference type="GO" id="GO:0005524">
    <property type="term" value="F:ATP binding"/>
    <property type="evidence" value="ECO:0007669"/>
    <property type="project" value="UniProtKB-UniRule"/>
</dbReference>
<evidence type="ECO:0000313" key="15">
    <source>
        <dbReference type="EMBL" id="MTW24041.1"/>
    </source>
</evidence>
<evidence type="ECO:0000256" key="7">
    <source>
        <dbReference type="ARBA" id="ARBA00047745"/>
    </source>
</evidence>
<dbReference type="Proteomes" id="UP000290138">
    <property type="component" value="Chromosome"/>
</dbReference>
<evidence type="ECO:0000259" key="10">
    <source>
        <dbReference type="Pfam" id="PF00294"/>
    </source>
</evidence>
<sequence>MIYTVTLNPSIDYIVRLDQVKVGSVNRMDSDDKFAGGKGINVSRVLKRLNIPNTATGFIGGFTGKFITDTLAEEEIETRFVQVAEDTRINVKIKADQETEINGTGPTVEPVQLEELKAILSSLTAEDTVVFAGSSAKNLGNVIYKDLISLTRQTGAQVVCDFEGQTLIDSLDYQPLLVKPNNHELGAIFGVKLESLDEIEKYARELLAKGAQNVIISMAGDGALLVTSEGAYFAKPIKGTVKNSVGAGDSMVAGFTGEFVKSKDAVEAFKWGVACGTATTFSDDLATAEFIKETYGKVEVEKR</sequence>
<dbReference type="EMBL" id="LR216058">
    <property type="protein sequence ID" value="VFI32037.1"/>
    <property type="molecule type" value="Genomic_DNA"/>
</dbReference>
<dbReference type="UniPathway" id="UPA00704">
    <property type="reaction ID" value="UER00715"/>
</dbReference>
<keyword evidence="4 8" id="KW-0547">Nucleotide-binding</keyword>
<comment type="catalytic activity">
    <reaction evidence="7 9">
        <text>beta-D-fructose 1-phosphate + ATP = beta-D-fructose 1,6-bisphosphate + ADP + H(+)</text>
        <dbReference type="Rhea" id="RHEA:14213"/>
        <dbReference type="ChEBI" id="CHEBI:15378"/>
        <dbReference type="ChEBI" id="CHEBI:30616"/>
        <dbReference type="ChEBI" id="CHEBI:32966"/>
        <dbReference type="ChEBI" id="CHEBI:138881"/>
        <dbReference type="ChEBI" id="CHEBI:456216"/>
        <dbReference type="EC" id="2.7.1.56"/>
    </reaction>
</comment>
<evidence type="ECO:0000313" key="22">
    <source>
        <dbReference type="Proteomes" id="UP000045541"/>
    </source>
</evidence>
<dbReference type="EMBL" id="CQVU01000018">
    <property type="protein sequence ID" value="COA32715.1"/>
    <property type="molecule type" value="Genomic_DNA"/>
</dbReference>
<keyword evidence="2 8" id="KW-0808">Transferase</keyword>
<dbReference type="GO" id="GO:0044281">
    <property type="term" value="P:small molecule metabolic process"/>
    <property type="evidence" value="ECO:0007669"/>
    <property type="project" value="UniProtKB-ARBA"/>
</dbReference>
<evidence type="ECO:0000313" key="17">
    <source>
        <dbReference type="EMBL" id="TVX71966.1"/>
    </source>
</evidence>
<dbReference type="EMBL" id="VMYC01000026">
    <property type="protein sequence ID" value="TVX71966.1"/>
    <property type="molecule type" value="Genomic_DNA"/>
</dbReference>
<evidence type="ECO:0000256" key="5">
    <source>
        <dbReference type="ARBA" id="ARBA00022777"/>
    </source>
</evidence>
<evidence type="ECO:0000313" key="11">
    <source>
        <dbReference type="EMBL" id="CIY87323.1"/>
    </source>
</evidence>
<dbReference type="NCBIfam" id="TIGR03828">
    <property type="entry name" value="pfkB"/>
    <property type="match status" value="1"/>
</dbReference>
<comment type="similarity">
    <text evidence="1">Belongs to the carbohydrate kinase pfkB family.</text>
</comment>
<dbReference type="GO" id="GO:0008662">
    <property type="term" value="F:1-phosphofructokinase activity"/>
    <property type="evidence" value="ECO:0007669"/>
    <property type="project" value="UniProtKB-UniRule"/>
</dbReference>
<comment type="pathway">
    <text evidence="8">Carbohydrate metabolism; D-tagatose 6-phosphate degradation; D-glyceraldehyde 3-phosphate and glycerone phosphate from D-tagatose 6-phosphate: step 1/2.</text>
</comment>
<dbReference type="EMBL" id="WNHS01000011">
    <property type="protein sequence ID" value="MTW24041.1"/>
    <property type="molecule type" value="Genomic_DNA"/>
</dbReference>
<evidence type="ECO:0000313" key="19">
    <source>
        <dbReference type="EMBL" id="VMC94899.1"/>
    </source>
</evidence>
<dbReference type="Gene3D" id="3.40.1190.20">
    <property type="match status" value="1"/>
</dbReference>
<dbReference type="InterPro" id="IPR017583">
    <property type="entry name" value="Tagatose/fructose_Pkinase"/>
</dbReference>
<evidence type="ECO:0000256" key="2">
    <source>
        <dbReference type="ARBA" id="ARBA00022679"/>
    </source>
</evidence>
<evidence type="ECO:0000256" key="8">
    <source>
        <dbReference type="PIRNR" id="PIRNR000535"/>
    </source>
</evidence>
<evidence type="ECO:0000313" key="12">
    <source>
        <dbReference type="EMBL" id="CKJ22453.1"/>
    </source>
</evidence>
<reference evidence="27 28" key="5">
    <citation type="submission" date="2019-11" db="EMBL/GenBank/DDBJ databases">
        <title>Growth characteristics of pneumococcus vary with the chemical composition of the capsule and with environmental conditions.</title>
        <authorList>
            <person name="Tothpal A."/>
            <person name="Desobry K."/>
            <person name="Joshi S."/>
            <person name="Wyllie A.L."/>
            <person name="Weinberger D.M."/>
        </authorList>
    </citation>
    <scope>NUCLEOTIDE SEQUENCE [LARGE SCALE GENOMIC DNA]</scope>
    <source>
        <strain evidence="14">Pnumococcus09N</strain>
        <strain evidence="27">pnumococcus09N</strain>
        <strain evidence="15">Pnumococcus23A</strain>
        <strain evidence="28">pnumococcus23A</strain>
    </source>
</reference>
<reference evidence="18 24" key="3">
    <citation type="submission" date="2019-02" db="EMBL/GenBank/DDBJ databases">
        <authorList>
            <consortium name="Pathogen Informatics"/>
        </authorList>
    </citation>
    <scope>NUCLEOTIDE SEQUENCE [LARGE SCALE GENOMIC DNA]</scope>
    <source>
        <strain evidence="18">GPS_HK_21-sc-2296565</strain>
        <strain evidence="19 25">GPSC47</strain>
    </source>
</reference>
<evidence type="ECO:0000313" key="13">
    <source>
        <dbReference type="EMBL" id="COA32715.1"/>
    </source>
</evidence>
<organism evidence="15 28">
    <name type="scientific">Streptococcus pneumoniae</name>
    <dbReference type="NCBI Taxonomy" id="1313"/>
    <lineage>
        <taxon>Bacteria</taxon>
        <taxon>Bacillati</taxon>
        <taxon>Bacillota</taxon>
        <taxon>Bacilli</taxon>
        <taxon>Lactobacillales</taxon>
        <taxon>Streptococcaceae</taxon>
        <taxon>Streptococcus</taxon>
    </lineage>
</organism>
<dbReference type="PROSITE" id="PS00584">
    <property type="entry name" value="PFKB_KINASES_2"/>
    <property type="match status" value="1"/>
</dbReference>
<evidence type="ECO:0000256" key="4">
    <source>
        <dbReference type="ARBA" id="ARBA00022741"/>
    </source>
</evidence>